<sequence>MICSHLGCEEAQPMQEKRSQLAVGTLAVEKSDVDRREIMYTTALLMIVLLGYSLGTAAVTDLAASDPEGVVGVVLVAPFTSGIRLFINQPGRTESSKLDRFLTFLANETDAIITNTNVTSEGISKSEEQSQ</sequence>
<evidence type="ECO:0000313" key="3">
    <source>
        <dbReference type="Proteomes" id="UP000230423"/>
    </source>
</evidence>
<keyword evidence="1" id="KW-1133">Transmembrane helix</keyword>
<proteinExistence type="predicted"/>
<gene>
    <name evidence="2" type="ORF">TELCIR_10726</name>
</gene>
<dbReference type="InterPro" id="IPR029058">
    <property type="entry name" value="AB_hydrolase_fold"/>
</dbReference>
<protein>
    <submittedName>
        <fullName evidence="2">Uncharacterized protein</fullName>
    </submittedName>
</protein>
<reference evidence="2 3" key="1">
    <citation type="submission" date="2015-09" db="EMBL/GenBank/DDBJ databases">
        <title>Draft genome of the parasitic nematode Teladorsagia circumcincta isolate WARC Sus (inbred).</title>
        <authorList>
            <person name="Mitreva M."/>
        </authorList>
    </citation>
    <scope>NUCLEOTIDE SEQUENCE [LARGE SCALE GENOMIC DNA]</scope>
    <source>
        <strain evidence="2 3">S</strain>
    </source>
</reference>
<keyword evidence="3" id="KW-1185">Reference proteome</keyword>
<keyword evidence="1" id="KW-0812">Transmembrane</keyword>
<dbReference type="Gene3D" id="3.40.50.1820">
    <property type="entry name" value="alpha/beta hydrolase"/>
    <property type="match status" value="1"/>
</dbReference>
<name>A0A2G9UBA4_TELCI</name>
<feature type="transmembrane region" description="Helical" evidence="1">
    <location>
        <begin position="70"/>
        <end position="87"/>
    </location>
</feature>
<feature type="transmembrane region" description="Helical" evidence="1">
    <location>
        <begin position="38"/>
        <end position="58"/>
    </location>
</feature>
<keyword evidence="1" id="KW-0472">Membrane</keyword>
<dbReference type="SUPFAM" id="SSF53474">
    <property type="entry name" value="alpha/beta-Hydrolases"/>
    <property type="match status" value="1"/>
</dbReference>
<dbReference type="AlphaFoldDB" id="A0A2G9UBA4"/>
<dbReference type="EMBL" id="KZ347549">
    <property type="protein sequence ID" value="PIO67516.1"/>
    <property type="molecule type" value="Genomic_DNA"/>
</dbReference>
<organism evidence="2 3">
    <name type="scientific">Teladorsagia circumcincta</name>
    <name type="common">Brown stomach worm</name>
    <name type="synonym">Ostertagia circumcincta</name>
    <dbReference type="NCBI Taxonomy" id="45464"/>
    <lineage>
        <taxon>Eukaryota</taxon>
        <taxon>Metazoa</taxon>
        <taxon>Ecdysozoa</taxon>
        <taxon>Nematoda</taxon>
        <taxon>Chromadorea</taxon>
        <taxon>Rhabditida</taxon>
        <taxon>Rhabditina</taxon>
        <taxon>Rhabditomorpha</taxon>
        <taxon>Strongyloidea</taxon>
        <taxon>Trichostrongylidae</taxon>
        <taxon>Teladorsagia</taxon>
    </lineage>
</organism>
<dbReference type="Proteomes" id="UP000230423">
    <property type="component" value="Unassembled WGS sequence"/>
</dbReference>
<evidence type="ECO:0000256" key="1">
    <source>
        <dbReference type="SAM" id="Phobius"/>
    </source>
</evidence>
<evidence type="ECO:0000313" key="2">
    <source>
        <dbReference type="EMBL" id="PIO67516.1"/>
    </source>
</evidence>
<dbReference type="OrthoDB" id="446723at2759"/>
<accession>A0A2G9UBA4</accession>